<dbReference type="AlphaFoldDB" id="A0A5B8UI27"/>
<dbReference type="Proteomes" id="UP000321204">
    <property type="component" value="Chromosome"/>
</dbReference>
<keyword evidence="10" id="KW-1185">Reference proteome</keyword>
<dbReference type="Pfam" id="PF13715">
    <property type="entry name" value="CarbopepD_reg_2"/>
    <property type="match status" value="1"/>
</dbReference>
<dbReference type="InterPro" id="IPR036942">
    <property type="entry name" value="Beta-barrel_TonB_sf"/>
</dbReference>
<comment type="subcellular location">
    <subcellularLocation>
        <location evidence="1 7">Cell outer membrane</location>
        <topology evidence="1 7">Multi-pass membrane protein</topology>
    </subcellularLocation>
</comment>
<dbReference type="InterPro" id="IPR008969">
    <property type="entry name" value="CarboxyPept-like_regulatory"/>
</dbReference>
<comment type="similarity">
    <text evidence="7">Belongs to the TonB-dependent receptor family.</text>
</comment>
<dbReference type="Gene3D" id="2.40.170.20">
    <property type="entry name" value="TonB-dependent receptor, beta-barrel domain"/>
    <property type="match status" value="1"/>
</dbReference>
<dbReference type="InterPro" id="IPR037066">
    <property type="entry name" value="Plug_dom_sf"/>
</dbReference>
<dbReference type="NCBIfam" id="TIGR04057">
    <property type="entry name" value="SusC_RagA_signa"/>
    <property type="match status" value="1"/>
</dbReference>
<dbReference type="InterPro" id="IPR012910">
    <property type="entry name" value="Plug_dom"/>
</dbReference>
<dbReference type="InterPro" id="IPR023996">
    <property type="entry name" value="TonB-dep_OMP_SusC/RagA"/>
</dbReference>
<keyword evidence="4 7" id="KW-0812">Transmembrane</keyword>
<keyword evidence="5 7" id="KW-0472">Membrane</keyword>
<name>A0A5B8UI27_9BACT</name>
<evidence type="ECO:0000256" key="1">
    <source>
        <dbReference type="ARBA" id="ARBA00004571"/>
    </source>
</evidence>
<accession>A0A5B8UI27</accession>
<protein>
    <submittedName>
        <fullName evidence="9">TonB-dependent receptor</fullName>
    </submittedName>
</protein>
<reference evidence="9 10" key="1">
    <citation type="journal article" date="2015" name="Int. J. Syst. Evol. Microbiol.">
        <title>Flavisolibacter ginsenosidimutans sp. nov., with ginsenoside-converting activity isolated from soil used for cultivating ginseng.</title>
        <authorList>
            <person name="Zhao Y."/>
            <person name="Liu Q."/>
            <person name="Kang M.S."/>
            <person name="Jin F."/>
            <person name="Yu H."/>
            <person name="Im W.T."/>
        </authorList>
    </citation>
    <scope>NUCLEOTIDE SEQUENCE [LARGE SCALE GENOMIC DNA]</scope>
    <source>
        <strain evidence="9 10">Gsoil 636</strain>
    </source>
</reference>
<evidence type="ECO:0000313" key="10">
    <source>
        <dbReference type="Proteomes" id="UP000321204"/>
    </source>
</evidence>
<organism evidence="9 10">
    <name type="scientific">Flavisolibacter ginsenosidimutans</name>
    <dbReference type="NCBI Taxonomy" id="661481"/>
    <lineage>
        <taxon>Bacteria</taxon>
        <taxon>Pseudomonadati</taxon>
        <taxon>Bacteroidota</taxon>
        <taxon>Chitinophagia</taxon>
        <taxon>Chitinophagales</taxon>
        <taxon>Chitinophagaceae</taxon>
        <taxon>Flavisolibacter</taxon>
    </lineage>
</organism>
<dbReference type="EMBL" id="CP042433">
    <property type="protein sequence ID" value="QEC56317.1"/>
    <property type="molecule type" value="Genomic_DNA"/>
</dbReference>
<evidence type="ECO:0000256" key="5">
    <source>
        <dbReference type="ARBA" id="ARBA00023136"/>
    </source>
</evidence>
<feature type="domain" description="TonB-dependent receptor plug" evidence="8">
    <location>
        <begin position="118"/>
        <end position="226"/>
    </location>
</feature>
<dbReference type="Gene3D" id="2.60.40.1120">
    <property type="entry name" value="Carboxypeptidase-like, regulatory domain"/>
    <property type="match status" value="1"/>
</dbReference>
<dbReference type="SUPFAM" id="SSF56935">
    <property type="entry name" value="Porins"/>
    <property type="match status" value="1"/>
</dbReference>
<evidence type="ECO:0000256" key="2">
    <source>
        <dbReference type="ARBA" id="ARBA00022448"/>
    </source>
</evidence>
<dbReference type="OrthoDB" id="9768177at2"/>
<dbReference type="InterPro" id="IPR023997">
    <property type="entry name" value="TonB-dep_OMP_SusC/RagA_CS"/>
</dbReference>
<evidence type="ECO:0000259" key="8">
    <source>
        <dbReference type="Pfam" id="PF07715"/>
    </source>
</evidence>
<dbReference type="KEGG" id="fgg:FSB75_10570"/>
<evidence type="ECO:0000256" key="3">
    <source>
        <dbReference type="ARBA" id="ARBA00022452"/>
    </source>
</evidence>
<dbReference type="Pfam" id="PF07715">
    <property type="entry name" value="Plug"/>
    <property type="match status" value="1"/>
</dbReference>
<keyword evidence="2 7" id="KW-0813">Transport</keyword>
<dbReference type="InterPro" id="IPR039426">
    <property type="entry name" value="TonB-dep_rcpt-like"/>
</dbReference>
<evidence type="ECO:0000256" key="7">
    <source>
        <dbReference type="PROSITE-ProRule" id="PRU01360"/>
    </source>
</evidence>
<evidence type="ECO:0000256" key="4">
    <source>
        <dbReference type="ARBA" id="ARBA00022692"/>
    </source>
</evidence>
<dbReference type="SUPFAM" id="SSF49464">
    <property type="entry name" value="Carboxypeptidase regulatory domain-like"/>
    <property type="match status" value="1"/>
</dbReference>
<proteinExistence type="inferred from homology"/>
<evidence type="ECO:0000256" key="6">
    <source>
        <dbReference type="ARBA" id="ARBA00023237"/>
    </source>
</evidence>
<gene>
    <name evidence="9" type="ORF">FSB75_10570</name>
</gene>
<sequence length="998" mass="108912">MKLELLLVFSVIVGIFTAQDAAAQNRTVITGRVFSSEGQKPLAGVSIKVRGTSQGTTTNAEGDYSITVASPKAVLVVSSIGFEQQDVPVNSRSVINVTLTLSSNELQQVVVIGYGTVKKRDLTGSVSQVKAEDINAYPASSVLQALQGRASGVQVLQNSGGPGDAVSIRIRGTNSIKGDNEPLYVVDGFPLSGNPTVLNNADIESIEILKDASATAIYGSRGANGVVLITTKRGKAGKTKVNFESSYSVQTLRKKLDFMNAKEYAQFYNEQAKNDNLTPYFSQAQIDSFGTGFDWQDLVFQKAPMKTLALNVNGGNEKTQYSFTGSVLDQDGIIRGSNYKRYSLGVNLNNSISDKVRLNFSTLLSRNSNNRLNEGRGSNRGGSMISAALSAPPTLTPYNNDGSYRVLTTAYSFISNSIVNPLNYINEETDLNTANKVLANVAFMYNPIPELTIKLSGGIENTDAREDSYRTTKFVSSAGQASVSTSQFTSLLSENTVTYNRTFKKKHNLAVLGGFTYQNFISTSLTGGGVGFINDVGQTYDLNSASTPGIPGSGYSKSVIMSYLGRINYTYNDKYLATVSFRSDGSSKYSEGHKWGNFPSAALAWRVSKEDFLKNVALLSDLKLRLGWGFTGSQAIGPYTTLSQLVSGKTVFNGSLYTTFSPSTRLPGNLKWETTEQKDIGIDVGVLNNRILFTADYYVKNTHDLLNDVELPPSSGYANTIQNIGEVQNHGFEFGVDAKLLRGAFKWNVNANLSVNRNKVVRLADGEDILGGKLSQAIVVDNTNILREGQPIGMFWGYVEDGYDSKGHIVFKDLDKDGAITPNDRTYIGNPNPDFIYGFNSDLSYKNFDFSFFLQGVKGNDLFNVNAINNTIDYGYGLNMPREVYNNHWTPANTNAKYPVISRSVTANVSNRFVEDGSYLRLKNIQLAYNFPVNKLGGNWIRNLQVYVSGQNLLTFTKYSWFDPEVNASGGSASTTLGLDWYSYPTSKSVTFGIRAGF</sequence>
<keyword evidence="9" id="KW-0675">Receptor</keyword>
<dbReference type="NCBIfam" id="TIGR04056">
    <property type="entry name" value="OMP_RagA_SusC"/>
    <property type="match status" value="1"/>
</dbReference>
<dbReference type="GO" id="GO:0009279">
    <property type="term" value="C:cell outer membrane"/>
    <property type="evidence" value="ECO:0007669"/>
    <property type="project" value="UniProtKB-SubCell"/>
</dbReference>
<dbReference type="RefSeq" id="WP_146786788.1">
    <property type="nucleotide sequence ID" value="NZ_BAABIO010000001.1"/>
</dbReference>
<evidence type="ECO:0000313" key="9">
    <source>
        <dbReference type="EMBL" id="QEC56317.1"/>
    </source>
</evidence>
<keyword evidence="6 7" id="KW-0998">Cell outer membrane</keyword>
<dbReference type="PROSITE" id="PS52016">
    <property type="entry name" value="TONB_DEPENDENT_REC_3"/>
    <property type="match status" value="1"/>
</dbReference>
<keyword evidence="3 7" id="KW-1134">Transmembrane beta strand</keyword>
<dbReference type="Gene3D" id="2.170.130.10">
    <property type="entry name" value="TonB-dependent receptor, plug domain"/>
    <property type="match status" value="1"/>
</dbReference>
<dbReference type="FunFam" id="2.170.130.10:FF:000008">
    <property type="entry name" value="SusC/RagA family TonB-linked outer membrane protein"/>
    <property type="match status" value="1"/>
</dbReference>